<feature type="compositionally biased region" description="Low complexity" evidence="1">
    <location>
        <begin position="33"/>
        <end position="46"/>
    </location>
</feature>
<dbReference type="EMBL" id="OIVN01000908">
    <property type="protein sequence ID" value="SPC87271.1"/>
    <property type="molecule type" value="Genomic_DNA"/>
</dbReference>
<reference evidence="3" key="1">
    <citation type="submission" date="2018-02" db="EMBL/GenBank/DDBJ databases">
        <authorList>
            <person name="Cohen D.B."/>
            <person name="Kent A.D."/>
        </authorList>
    </citation>
    <scope>NUCLEOTIDE SEQUENCE</scope>
</reference>
<feature type="compositionally biased region" description="Low complexity" evidence="1">
    <location>
        <begin position="17"/>
        <end position="26"/>
    </location>
</feature>
<proteinExistence type="predicted"/>
<evidence type="ECO:0000256" key="1">
    <source>
        <dbReference type="SAM" id="MobiDB-lite"/>
    </source>
</evidence>
<protein>
    <submittedName>
        <fullName evidence="3">Uncharacterized protein</fullName>
    </submittedName>
</protein>
<accession>A0A2N9FTK6</accession>
<evidence type="ECO:0000313" key="2">
    <source>
        <dbReference type="EMBL" id="SPC87271.1"/>
    </source>
</evidence>
<dbReference type="EMBL" id="OIVN01001158">
    <property type="protein sequence ID" value="SPC90582.1"/>
    <property type="molecule type" value="Genomic_DNA"/>
</dbReference>
<evidence type="ECO:0000313" key="3">
    <source>
        <dbReference type="EMBL" id="SPC90582.1"/>
    </source>
</evidence>
<dbReference type="AlphaFoldDB" id="A0A2N9FTK6"/>
<feature type="compositionally biased region" description="Polar residues" evidence="1">
    <location>
        <begin position="47"/>
        <end position="60"/>
    </location>
</feature>
<organism evidence="3">
    <name type="scientific">Fagus sylvatica</name>
    <name type="common">Beechnut</name>
    <dbReference type="NCBI Taxonomy" id="28930"/>
    <lineage>
        <taxon>Eukaryota</taxon>
        <taxon>Viridiplantae</taxon>
        <taxon>Streptophyta</taxon>
        <taxon>Embryophyta</taxon>
        <taxon>Tracheophyta</taxon>
        <taxon>Spermatophyta</taxon>
        <taxon>Magnoliopsida</taxon>
        <taxon>eudicotyledons</taxon>
        <taxon>Gunneridae</taxon>
        <taxon>Pentapetalae</taxon>
        <taxon>rosids</taxon>
        <taxon>fabids</taxon>
        <taxon>Fagales</taxon>
        <taxon>Fagaceae</taxon>
        <taxon>Fagus</taxon>
    </lineage>
</organism>
<feature type="region of interest" description="Disordered" evidence="1">
    <location>
        <begin position="1"/>
        <end position="60"/>
    </location>
</feature>
<sequence>MPNHLTVSLFHPQATTPPRLDLISLSDPPPPSSTTTPPDLPHLTSPESPQISLTLSQIIL</sequence>
<name>A0A2N9FTK6_FAGSY</name>
<gene>
    <name evidence="2" type="ORF">FSB_LOCUS15153</name>
    <name evidence="3" type="ORF">FSB_LOCUS18464</name>
</gene>